<reference evidence="4" key="3">
    <citation type="submission" date="2022-09" db="EMBL/GenBank/DDBJ databases">
        <title>Complete genome sequence of Vulcanisaeta souniana.</title>
        <authorList>
            <person name="Kato S."/>
            <person name="Itoh T."/>
            <person name="Ohkuma M."/>
        </authorList>
    </citation>
    <scope>NUCLEOTIDE SEQUENCE [LARGE SCALE GENOMIC DNA]</scope>
    <source>
        <strain evidence="4">JCM 11219</strain>
    </source>
</reference>
<evidence type="ECO:0000313" key="4">
    <source>
        <dbReference type="Proteomes" id="UP001060771"/>
    </source>
</evidence>
<keyword evidence="4" id="KW-1185">Reference proteome</keyword>
<dbReference type="RefSeq" id="WP_188603160.1">
    <property type="nucleotide sequence ID" value="NZ_AP026830.1"/>
</dbReference>
<reference evidence="2" key="2">
    <citation type="submission" date="2020-09" db="EMBL/GenBank/DDBJ databases">
        <authorList>
            <person name="Sun Q."/>
            <person name="Ohkuma M."/>
        </authorList>
    </citation>
    <scope>NUCLEOTIDE SEQUENCE</scope>
    <source>
        <strain evidence="2">JCM 11219</strain>
    </source>
</reference>
<dbReference type="InterPro" id="IPR051460">
    <property type="entry name" value="HdrC_iron-sulfur_subunit"/>
</dbReference>
<protein>
    <recommendedName>
        <fullName evidence="5">Fe-S oxidoreductase</fullName>
    </recommendedName>
</protein>
<evidence type="ECO:0000313" key="3">
    <source>
        <dbReference type="Proteomes" id="UP000657075"/>
    </source>
</evidence>
<proteinExistence type="predicted"/>
<dbReference type="AlphaFoldDB" id="A0A830EHH9"/>
<dbReference type="OrthoDB" id="42878at2157"/>
<dbReference type="Proteomes" id="UP000657075">
    <property type="component" value="Unassembled WGS sequence"/>
</dbReference>
<dbReference type="Proteomes" id="UP001060771">
    <property type="component" value="Chromosome"/>
</dbReference>
<gene>
    <name evidence="2" type="ORF">GCM10007112_12390</name>
    <name evidence="1" type="ORF">Vsou_25290</name>
</gene>
<name>A0A830EHH9_9CREN</name>
<dbReference type="PANTHER" id="PTHR43255:SF2">
    <property type="entry name" value="HETERODISULFIDE REDUCTASE RELATED PROTEIN"/>
    <property type="match status" value="1"/>
</dbReference>
<evidence type="ECO:0008006" key="5">
    <source>
        <dbReference type="Google" id="ProtNLM"/>
    </source>
</evidence>
<dbReference type="PANTHER" id="PTHR43255">
    <property type="entry name" value="IRON-SULFUR-BINDING OXIDOREDUCTASE FADF-RELATED-RELATED"/>
    <property type="match status" value="1"/>
</dbReference>
<evidence type="ECO:0000313" key="1">
    <source>
        <dbReference type="EMBL" id="BDR93436.1"/>
    </source>
</evidence>
<organism evidence="2 3">
    <name type="scientific">Vulcanisaeta souniana JCM 11219</name>
    <dbReference type="NCBI Taxonomy" id="1293586"/>
    <lineage>
        <taxon>Archaea</taxon>
        <taxon>Thermoproteota</taxon>
        <taxon>Thermoprotei</taxon>
        <taxon>Thermoproteales</taxon>
        <taxon>Thermoproteaceae</taxon>
        <taxon>Vulcanisaeta</taxon>
    </lineage>
</organism>
<dbReference type="GO" id="GO:0005886">
    <property type="term" value="C:plasma membrane"/>
    <property type="evidence" value="ECO:0007669"/>
    <property type="project" value="TreeGrafter"/>
</dbReference>
<dbReference type="GeneID" id="76208066"/>
<dbReference type="EMBL" id="AP026830">
    <property type="protein sequence ID" value="BDR93436.1"/>
    <property type="molecule type" value="Genomic_DNA"/>
</dbReference>
<evidence type="ECO:0000313" key="2">
    <source>
        <dbReference type="EMBL" id="GGI77076.1"/>
    </source>
</evidence>
<reference evidence="1" key="4">
    <citation type="journal article" date="2023" name="Microbiol. Resour. Announc.">
        <title>Complete Genome Sequence of Vulcanisaeta souniana Strain IC-059, a Hyperthermophilic Archaeon Isolated from Hot Spring Water in Japan.</title>
        <authorList>
            <person name="Kato S."/>
            <person name="Itoh T."/>
            <person name="Wu L."/>
            <person name="Ma J."/>
            <person name="Ohkuma M."/>
        </authorList>
    </citation>
    <scope>NUCLEOTIDE SEQUENCE</scope>
    <source>
        <strain evidence="1">JCM 11219</strain>
    </source>
</reference>
<sequence length="316" mass="36036">MSLDWFRALRDVIVTSLRDSRLPFPVDRSICSRWREDLVFDSDGGTILYTSCLYQLAPVIEKAVTELEKFGVTKGGVLTRFAVVGTRVFGKALLRPSDEELDRANRIVRNIHNMLKGIGVRFRVLDNEPYSGALLYELGFVNEFADYARSVYKVFRDNNVSEVITIDPHTQYTLERLYPKYVPEFNIKVRSYLDYLDPGRVKVKLSEFTVHDSCLYARYLNKHDLIRGLLRGKADVKEDPVITGRDTSHCCGGPIESTYPEIAGRVASNRVRELVRLSCNVIVQCPICYVNLRRGIKLSGIEANLFDIAEIIEVSR</sequence>
<reference evidence="2" key="1">
    <citation type="journal article" date="2014" name="Int. J. Syst. Evol. Microbiol.">
        <title>Complete genome sequence of Corynebacterium casei LMG S-19264T (=DSM 44701T), isolated from a smear-ripened cheese.</title>
        <authorList>
            <consortium name="US DOE Joint Genome Institute (JGI-PGF)"/>
            <person name="Walter F."/>
            <person name="Albersmeier A."/>
            <person name="Kalinowski J."/>
            <person name="Ruckert C."/>
        </authorList>
    </citation>
    <scope>NUCLEOTIDE SEQUENCE</scope>
    <source>
        <strain evidence="2">JCM 11219</strain>
    </source>
</reference>
<dbReference type="EMBL" id="BMNM01000004">
    <property type="protein sequence ID" value="GGI77076.1"/>
    <property type="molecule type" value="Genomic_DNA"/>
</dbReference>
<accession>A0A830EHH9</accession>